<dbReference type="EMBL" id="BAABDC010000001">
    <property type="protein sequence ID" value="GAA3695124.1"/>
    <property type="molecule type" value="Genomic_DNA"/>
</dbReference>
<evidence type="ECO:0008006" key="3">
    <source>
        <dbReference type="Google" id="ProtNLM"/>
    </source>
</evidence>
<dbReference type="RefSeq" id="WP_344942283.1">
    <property type="nucleotide sequence ID" value="NZ_BAABDC010000001.1"/>
</dbReference>
<organism evidence="1 2">
    <name type="scientific">Terrabacter ginsenosidimutans</name>
    <dbReference type="NCBI Taxonomy" id="490575"/>
    <lineage>
        <taxon>Bacteria</taxon>
        <taxon>Bacillati</taxon>
        <taxon>Actinomycetota</taxon>
        <taxon>Actinomycetes</taxon>
        <taxon>Micrococcales</taxon>
        <taxon>Intrasporangiaceae</taxon>
        <taxon>Terrabacter</taxon>
    </lineage>
</organism>
<name>A0ABP7CRU8_9MICO</name>
<dbReference type="InterPro" id="IPR019587">
    <property type="entry name" value="Polyketide_cyclase/dehydratase"/>
</dbReference>
<evidence type="ECO:0000313" key="2">
    <source>
        <dbReference type="Proteomes" id="UP001501468"/>
    </source>
</evidence>
<protein>
    <recommendedName>
        <fullName evidence="3">SRPBCC family protein</fullName>
    </recommendedName>
</protein>
<gene>
    <name evidence="1" type="ORF">GCM10022399_09560</name>
</gene>
<evidence type="ECO:0000313" key="1">
    <source>
        <dbReference type="EMBL" id="GAA3695124.1"/>
    </source>
</evidence>
<dbReference type="Proteomes" id="UP001501468">
    <property type="component" value="Unassembled WGS sequence"/>
</dbReference>
<proteinExistence type="predicted"/>
<keyword evidence="2" id="KW-1185">Reference proteome</keyword>
<dbReference type="InterPro" id="IPR023393">
    <property type="entry name" value="START-like_dom_sf"/>
</dbReference>
<accession>A0ABP7CRU8</accession>
<dbReference type="Gene3D" id="3.30.530.20">
    <property type="match status" value="1"/>
</dbReference>
<reference evidence="2" key="1">
    <citation type="journal article" date="2019" name="Int. J. Syst. Evol. Microbiol.">
        <title>The Global Catalogue of Microorganisms (GCM) 10K type strain sequencing project: providing services to taxonomists for standard genome sequencing and annotation.</title>
        <authorList>
            <consortium name="The Broad Institute Genomics Platform"/>
            <consortium name="The Broad Institute Genome Sequencing Center for Infectious Disease"/>
            <person name="Wu L."/>
            <person name="Ma J."/>
        </authorList>
    </citation>
    <scope>NUCLEOTIDE SEQUENCE [LARGE SCALE GENOMIC DNA]</scope>
    <source>
        <strain evidence="2">JCM 17125</strain>
    </source>
</reference>
<dbReference type="SUPFAM" id="SSF55961">
    <property type="entry name" value="Bet v1-like"/>
    <property type="match status" value="1"/>
</dbReference>
<sequence>MAVSVVRFESRTVVRRPAGDVFERLADLPGYGRWMHRDGVFGGTELTSPAPVRAGTTYVDRTRMGRFVGEVTEHVPATRIAFSETLAWFGHPLTQARPGYVLEADGDSTVVHHVAEAELYGPMRLFRPVVAWMVARERSHTLASLKRSLEGGQAR</sequence>
<comment type="caution">
    <text evidence="1">The sequence shown here is derived from an EMBL/GenBank/DDBJ whole genome shotgun (WGS) entry which is preliminary data.</text>
</comment>
<dbReference type="Pfam" id="PF10604">
    <property type="entry name" value="Polyketide_cyc2"/>
    <property type="match status" value="1"/>
</dbReference>